<gene>
    <name evidence="2" type="ORF">D2E22_0206</name>
</gene>
<reference evidence="2 3" key="1">
    <citation type="submission" date="2018-09" db="EMBL/GenBank/DDBJ databases">
        <title>Characterization of the phylogenetic diversity of five novel species belonging to the genus Bifidobacterium.</title>
        <authorList>
            <person name="Lugli G.A."/>
            <person name="Duranti S."/>
            <person name="Milani C."/>
        </authorList>
    </citation>
    <scope>NUCLEOTIDE SEQUENCE [LARGE SCALE GENOMIC DNA]</scope>
    <source>
        <strain evidence="2 3">2020B</strain>
    </source>
</reference>
<protein>
    <submittedName>
        <fullName evidence="2">Uncharacterized protein</fullName>
    </submittedName>
</protein>
<proteinExistence type="predicted"/>
<organism evidence="2 3">
    <name type="scientific">Bifidobacterium castoris</name>
    <dbReference type="NCBI Taxonomy" id="2306972"/>
    <lineage>
        <taxon>Bacteria</taxon>
        <taxon>Bacillati</taxon>
        <taxon>Actinomycetota</taxon>
        <taxon>Actinomycetes</taxon>
        <taxon>Bifidobacteriales</taxon>
        <taxon>Bifidobacteriaceae</taxon>
        <taxon>Bifidobacterium</taxon>
    </lineage>
</organism>
<keyword evidence="3" id="KW-1185">Reference proteome</keyword>
<name>A0A430FA89_9BIFI</name>
<sequence length="200" mass="21054">MFGGKDRERLRGAAATPGMTVGTGPAGEGNAAPGAAGPHDVLVRALTGTDLTVDLMARMWRRIAVTDPDDPWSRAVLAVMLSDDRGIDAAAMFMAQPDLAADTLAAVLSGAAQPRYACFEPAWTPDPALRTMDGRLGFLPDSRGVWALHLWDAWLMGDTDRMGLCRAAIDANGWDHPLIRLAAAYGGQGLSPCGAPTRDA</sequence>
<evidence type="ECO:0000313" key="3">
    <source>
        <dbReference type="Proteomes" id="UP000288052"/>
    </source>
</evidence>
<accession>A0A430FA89</accession>
<evidence type="ECO:0000313" key="2">
    <source>
        <dbReference type="EMBL" id="RSX49745.1"/>
    </source>
</evidence>
<evidence type="ECO:0000256" key="1">
    <source>
        <dbReference type="SAM" id="MobiDB-lite"/>
    </source>
</evidence>
<dbReference type="AlphaFoldDB" id="A0A430FA89"/>
<dbReference type="EMBL" id="QXGI01000001">
    <property type="protein sequence ID" value="RSX49745.1"/>
    <property type="molecule type" value="Genomic_DNA"/>
</dbReference>
<comment type="caution">
    <text evidence="2">The sequence shown here is derived from an EMBL/GenBank/DDBJ whole genome shotgun (WGS) entry which is preliminary data.</text>
</comment>
<dbReference type="Proteomes" id="UP000288052">
    <property type="component" value="Unassembled WGS sequence"/>
</dbReference>
<feature type="compositionally biased region" description="Basic and acidic residues" evidence="1">
    <location>
        <begin position="1"/>
        <end position="11"/>
    </location>
</feature>
<feature type="region of interest" description="Disordered" evidence="1">
    <location>
        <begin position="1"/>
        <end position="35"/>
    </location>
</feature>